<feature type="region of interest" description="Disordered" evidence="1">
    <location>
        <begin position="25"/>
        <end position="60"/>
    </location>
</feature>
<accession>A0A384ZWJ0</accession>
<protein>
    <submittedName>
        <fullName evidence="2">Uncharacterized protein</fullName>
    </submittedName>
</protein>
<gene>
    <name evidence="2" type="ORF">JA13_199</name>
</gene>
<organism evidence="2 3">
    <name type="scientific">Dickeya phage vB_DsoM_JA13</name>
    <dbReference type="NCBI Taxonomy" id="2283030"/>
    <lineage>
        <taxon>Viruses</taxon>
        <taxon>Duplodnaviria</taxon>
        <taxon>Heunggongvirae</taxon>
        <taxon>Uroviricota</taxon>
        <taxon>Caudoviricetes</taxon>
        <taxon>Salmondvirus</taxon>
        <taxon>Salmondvirus JA11</taxon>
    </lineage>
</organism>
<feature type="compositionally biased region" description="Basic residues" evidence="1">
    <location>
        <begin position="45"/>
        <end position="55"/>
    </location>
</feature>
<reference evidence="2 3" key="1">
    <citation type="journal article" date="2018" name="Front. Microbiol.">
        <title>Jumbo Bacteriophages Are Represented Within an Increasing Diversity of Environmental Viruses Infecting the Emerging Phytopathogen, Dickeya solani.</title>
        <authorList>
            <person name="Day A.W."/>
            <person name="Ahn J."/>
            <person name="Salmond G.P.C."/>
        </authorList>
    </citation>
    <scope>NUCLEOTIDE SEQUENCE [LARGE SCALE GENOMIC DNA]</scope>
</reference>
<name>A0A384ZWJ0_9CAUD</name>
<proteinExistence type="predicted"/>
<dbReference type="Proteomes" id="UP000263742">
    <property type="component" value="Segment"/>
</dbReference>
<sequence>MPKKTARTKALEDLEKELLEVLPASTRSKKVKAKPDKVSPVLAAKKPKPKPKAKQPKSEKVEKPLEIYELAALYEFFHRDTVTNSYRTWPDITIAEAREIVKQVNVDEINSWPQVADMYHNNPQKDSISEDERKKYKIVKYGYDDLREFRNAVIEKEIFIGMSIPLFIEHFKIEEDDPVMLTLSYAWSAYIKIMIERRRKKGNEKSRHAATVQEGDFCVEIECNAEQAIILERYCAAFHGTLIACRDYLKSLGNRAPKRIDKISGKLATQIRADQKFTDVPRSLIVSALNGYTQKLKFDNDLSFKRDLGRFYVKDSFKLHENSLTVGKAKDIAIRKVIGGVRHDLTIRGISFVRISPLVYGVTVQYDRMEFLDVKFGTD</sequence>
<evidence type="ECO:0000313" key="3">
    <source>
        <dbReference type="Proteomes" id="UP000263742"/>
    </source>
</evidence>
<dbReference type="EMBL" id="MH460460">
    <property type="protein sequence ID" value="AXG66602.1"/>
    <property type="molecule type" value="Genomic_DNA"/>
</dbReference>
<evidence type="ECO:0000256" key="1">
    <source>
        <dbReference type="SAM" id="MobiDB-lite"/>
    </source>
</evidence>
<evidence type="ECO:0000313" key="2">
    <source>
        <dbReference type="EMBL" id="AXG66602.1"/>
    </source>
</evidence>